<dbReference type="InterPro" id="IPR036291">
    <property type="entry name" value="NAD(P)-bd_dom_sf"/>
</dbReference>
<evidence type="ECO:0008006" key="4">
    <source>
        <dbReference type="Google" id="ProtNLM"/>
    </source>
</evidence>
<name>A0ABQ4N922_9BACL</name>
<dbReference type="SUPFAM" id="SSF51735">
    <property type="entry name" value="NAD(P)-binding Rossmann-fold domains"/>
    <property type="match status" value="1"/>
</dbReference>
<sequence>MSFKVAFIGAGSIGFTRGLLRDLLSVPEFRNIRVAFTDINAHNLDMVTRLCQRDIRENGLAIEIKPTLDRREALRDAKYIFASCASADLRRSAPMWKSH</sequence>
<dbReference type="Proteomes" id="UP000680304">
    <property type="component" value="Unassembled WGS sequence"/>
</dbReference>
<reference evidence="2 3" key="1">
    <citation type="submission" date="2021-04" db="EMBL/GenBank/DDBJ databases">
        <title>Draft genome sequence of Paenibacillus cisolokensis, LC2-13A.</title>
        <authorList>
            <person name="Uke A."/>
            <person name="Chhe C."/>
            <person name="Baramee S."/>
            <person name="Kosugi A."/>
        </authorList>
    </citation>
    <scope>NUCLEOTIDE SEQUENCE [LARGE SCALE GENOMIC DNA]</scope>
    <source>
        <strain evidence="2 3">LC2-13A</strain>
    </source>
</reference>
<dbReference type="InterPro" id="IPR001088">
    <property type="entry name" value="Glyco_hydro_4"/>
</dbReference>
<organism evidence="2 3">
    <name type="scientific">Paenibacillus cisolokensis</name>
    <dbReference type="NCBI Taxonomy" id="1658519"/>
    <lineage>
        <taxon>Bacteria</taxon>
        <taxon>Bacillati</taxon>
        <taxon>Bacillota</taxon>
        <taxon>Bacilli</taxon>
        <taxon>Bacillales</taxon>
        <taxon>Paenibacillaceae</taxon>
        <taxon>Paenibacillus</taxon>
    </lineage>
</organism>
<comment type="caution">
    <text evidence="2">The sequence shown here is derived from an EMBL/GenBank/DDBJ whole genome shotgun (WGS) entry which is preliminary data.</text>
</comment>
<dbReference type="EMBL" id="BOVJ01000102">
    <property type="protein sequence ID" value="GIQ64690.1"/>
    <property type="molecule type" value="Genomic_DNA"/>
</dbReference>
<gene>
    <name evidence="2" type="ORF">PACILC2_32580</name>
</gene>
<evidence type="ECO:0000313" key="3">
    <source>
        <dbReference type="Proteomes" id="UP000680304"/>
    </source>
</evidence>
<evidence type="ECO:0000313" key="2">
    <source>
        <dbReference type="EMBL" id="GIQ64690.1"/>
    </source>
</evidence>
<proteinExistence type="predicted"/>
<accession>A0ABQ4N922</accession>
<protein>
    <recommendedName>
        <fullName evidence="4">Alpha-glucosidase/alpha-galactosidase</fullName>
    </recommendedName>
</protein>
<dbReference type="Pfam" id="PF02056">
    <property type="entry name" value="Glyco_hydro_4"/>
    <property type="match status" value="1"/>
</dbReference>
<dbReference type="PANTHER" id="PTHR32092">
    <property type="entry name" value="6-PHOSPHO-BETA-GLUCOSIDASE-RELATED"/>
    <property type="match status" value="1"/>
</dbReference>
<dbReference type="InterPro" id="IPR053715">
    <property type="entry name" value="GH4_Enzyme_sf"/>
</dbReference>
<dbReference type="Gene3D" id="3.90.1820.10">
    <property type="entry name" value="AglA-like glucosidase"/>
    <property type="match status" value="1"/>
</dbReference>
<evidence type="ECO:0000256" key="1">
    <source>
        <dbReference type="ARBA" id="ARBA00023027"/>
    </source>
</evidence>
<keyword evidence="3" id="KW-1185">Reference proteome</keyword>
<keyword evidence="1" id="KW-0520">NAD</keyword>